<dbReference type="GO" id="GO:0005886">
    <property type="term" value="C:plasma membrane"/>
    <property type="evidence" value="ECO:0007669"/>
    <property type="project" value="UniProtKB-SubCell"/>
</dbReference>
<keyword evidence="7 13" id="KW-1133">Transmembrane helix</keyword>
<evidence type="ECO:0000256" key="1">
    <source>
        <dbReference type="ARBA" id="ARBA00004651"/>
    </source>
</evidence>
<gene>
    <name evidence="14" type="ORF">FC770_08040</name>
</gene>
<dbReference type="GO" id="GO:0000287">
    <property type="term" value="F:magnesium ion binding"/>
    <property type="evidence" value="ECO:0007669"/>
    <property type="project" value="TreeGrafter"/>
</dbReference>
<comment type="subcellular location">
    <subcellularLocation>
        <location evidence="1">Cell membrane</location>
        <topology evidence="1">Multi-pass membrane protein</topology>
    </subcellularLocation>
</comment>
<evidence type="ECO:0000256" key="3">
    <source>
        <dbReference type="ARBA" id="ARBA00022448"/>
    </source>
</evidence>
<dbReference type="InterPro" id="IPR002523">
    <property type="entry name" value="MgTranspt_CorA/ZnTranspt_ZntB"/>
</dbReference>
<comment type="catalytic activity">
    <reaction evidence="10">
        <text>Mg(2+)(in) = Mg(2+)(out)</text>
        <dbReference type="Rhea" id="RHEA:29827"/>
        <dbReference type="ChEBI" id="CHEBI:18420"/>
    </reaction>
</comment>
<dbReference type="Pfam" id="PF01544">
    <property type="entry name" value="CorA"/>
    <property type="match status" value="1"/>
</dbReference>
<dbReference type="PANTHER" id="PTHR46494:SF1">
    <property type="entry name" value="CORA FAMILY METAL ION TRANSPORTER (EUROFUNG)"/>
    <property type="match status" value="1"/>
</dbReference>
<evidence type="ECO:0000256" key="11">
    <source>
        <dbReference type="ARBA" id="ARBA00045497"/>
    </source>
</evidence>
<dbReference type="GO" id="GO:0050897">
    <property type="term" value="F:cobalt ion binding"/>
    <property type="evidence" value="ECO:0007669"/>
    <property type="project" value="TreeGrafter"/>
</dbReference>
<keyword evidence="4" id="KW-1003">Cell membrane</keyword>
<evidence type="ECO:0000256" key="7">
    <source>
        <dbReference type="ARBA" id="ARBA00022989"/>
    </source>
</evidence>
<evidence type="ECO:0000256" key="2">
    <source>
        <dbReference type="ARBA" id="ARBA00009765"/>
    </source>
</evidence>
<dbReference type="OrthoDB" id="9803416at2"/>
<dbReference type="PANTHER" id="PTHR46494">
    <property type="entry name" value="CORA FAMILY METAL ION TRANSPORTER (EUROFUNG)"/>
    <property type="match status" value="1"/>
</dbReference>
<feature type="transmembrane region" description="Helical" evidence="13">
    <location>
        <begin position="252"/>
        <end position="271"/>
    </location>
</feature>
<comment type="similarity">
    <text evidence="2">Belongs to the CorA metal ion transporter (MIT) (TC 1.A.35) family.</text>
</comment>
<feature type="transmembrane region" description="Helical" evidence="13">
    <location>
        <begin position="283"/>
        <end position="303"/>
    </location>
</feature>
<comment type="function">
    <text evidence="11">Mediates influx of magnesium ions. Alternates between open and closed states. Activated by low cytoplasmic Mg(2+) levels. Inactive when cytoplasmic Mg(2+) levels are high.</text>
</comment>
<keyword evidence="6" id="KW-0460">Magnesium</keyword>
<evidence type="ECO:0000256" key="4">
    <source>
        <dbReference type="ARBA" id="ARBA00022475"/>
    </source>
</evidence>
<keyword evidence="15" id="KW-1185">Reference proteome</keyword>
<reference evidence="14 15" key="1">
    <citation type="submission" date="2019-04" db="EMBL/GenBank/DDBJ databases">
        <authorList>
            <person name="Dong K."/>
        </authorList>
    </citation>
    <scope>NUCLEOTIDE SEQUENCE [LARGE SCALE GENOMIC DNA]</scope>
    <source>
        <strain evidence="15">dk3543</strain>
    </source>
</reference>
<dbReference type="GO" id="GO:0015087">
    <property type="term" value="F:cobalt ion transmembrane transporter activity"/>
    <property type="evidence" value="ECO:0007669"/>
    <property type="project" value="TreeGrafter"/>
</dbReference>
<dbReference type="InterPro" id="IPR045863">
    <property type="entry name" value="CorA_TM1_TM2"/>
</dbReference>
<protein>
    <submittedName>
        <fullName evidence="14">Magnesium transporter CorA</fullName>
    </submittedName>
</protein>
<evidence type="ECO:0000256" key="12">
    <source>
        <dbReference type="SAM" id="MobiDB-lite"/>
    </source>
</evidence>
<dbReference type="SUPFAM" id="SSF144083">
    <property type="entry name" value="Magnesium transport protein CorA, transmembrane region"/>
    <property type="match status" value="1"/>
</dbReference>
<dbReference type="SUPFAM" id="SSF143865">
    <property type="entry name" value="CorA soluble domain-like"/>
    <property type="match status" value="1"/>
</dbReference>
<keyword evidence="3" id="KW-0813">Transport</keyword>
<accession>A0A4U2YNW8</accession>
<comment type="caution">
    <text evidence="14">The sequence shown here is derived from an EMBL/GenBank/DDBJ whole genome shotgun (WGS) entry which is preliminary data.</text>
</comment>
<dbReference type="EMBL" id="SZPY01000002">
    <property type="protein sequence ID" value="TKI62342.1"/>
    <property type="molecule type" value="Genomic_DNA"/>
</dbReference>
<dbReference type="AlphaFoldDB" id="A0A4U2YNW8"/>
<feature type="region of interest" description="Disordered" evidence="12">
    <location>
        <begin position="1"/>
        <end position="22"/>
    </location>
</feature>
<dbReference type="GO" id="GO:0015095">
    <property type="term" value="F:magnesium ion transmembrane transporter activity"/>
    <property type="evidence" value="ECO:0007669"/>
    <property type="project" value="TreeGrafter"/>
</dbReference>
<keyword evidence="5 13" id="KW-0812">Transmembrane</keyword>
<evidence type="ECO:0000313" key="15">
    <source>
        <dbReference type="Proteomes" id="UP000307808"/>
    </source>
</evidence>
<organism evidence="14 15">
    <name type="scientific">Nocardioides jishulii</name>
    <dbReference type="NCBI Taxonomy" id="2575440"/>
    <lineage>
        <taxon>Bacteria</taxon>
        <taxon>Bacillati</taxon>
        <taxon>Actinomycetota</taxon>
        <taxon>Actinomycetes</taxon>
        <taxon>Propionibacteriales</taxon>
        <taxon>Nocardioidaceae</taxon>
        <taxon>Nocardioides</taxon>
    </lineage>
</organism>
<evidence type="ECO:0000256" key="9">
    <source>
        <dbReference type="ARBA" id="ARBA00023136"/>
    </source>
</evidence>
<dbReference type="InterPro" id="IPR045861">
    <property type="entry name" value="CorA_cytoplasmic_dom"/>
</dbReference>
<evidence type="ECO:0000256" key="6">
    <source>
        <dbReference type="ARBA" id="ARBA00022842"/>
    </source>
</evidence>
<dbReference type="Proteomes" id="UP000307808">
    <property type="component" value="Unassembled WGS sequence"/>
</dbReference>
<dbReference type="Gene3D" id="1.20.58.340">
    <property type="entry name" value="Magnesium transport protein CorA, transmembrane region"/>
    <property type="match status" value="2"/>
</dbReference>
<evidence type="ECO:0000256" key="13">
    <source>
        <dbReference type="SAM" id="Phobius"/>
    </source>
</evidence>
<evidence type="ECO:0000256" key="5">
    <source>
        <dbReference type="ARBA" id="ARBA00022692"/>
    </source>
</evidence>
<dbReference type="RefSeq" id="WP_137065611.1">
    <property type="nucleotide sequence ID" value="NZ_CP040748.1"/>
</dbReference>
<keyword evidence="8" id="KW-0406">Ion transport</keyword>
<evidence type="ECO:0000256" key="10">
    <source>
        <dbReference type="ARBA" id="ARBA00034269"/>
    </source>
</evidence>
<name>A0A4U2YNW8_9ACTN</name>
<evidence type="ECO:0000313" key="14">
    <source>
        <dbReference type="EMBL" id="TKI62342.1"/>
    </source>
</evidence>
<dbReference type="FunFam" id="1.20.58.340:FF:000004">
    <property type="entry name" value="Magnesium transport protein CorA"/>
    <property type="match status" value="1"/>
</dbReference>
<sequence>MIRHDSFDDADEAPPVGDAEASSAAALAPRWMAIESPNGADVERAASVLGTTVEHIFEHSNARRPALSVDGEVQRLTMRTLQYVDPTDSVETGQLDLFIRGTLVVSVHRPPSHVEQPATPPSVDVGEDHERVVVTLCRWAIDGYDEVVAELFVDVGEVETSVFSTDTPADTERIYLLKRELAEARRAVTPLAAPLEQFAQSSPRQSAEFKVLGDRLHRLVEAIEQLDSMLSSVFDAHVARISLQQNEDMRKISAAAALVVVPSLIAGIYGMNFKFMPELSWHYGYPMVLTLMIGVVAFLFVSFKRSGWL</sequence>
<keyword evidence="9 13" id="KW-0472">Membrane</keyword>
<proteinExistence type="inferred from homology"/>
<evidence type="ECO:0000256" key="8">
    <source>
        <dbReference type="ARBA" id="ARBA00023065"/>
    </source>
</evidence>